<keyword evidence="2" id="KW-1185">Reference proteome</keyword>
<sequence>MWQEVENFKGAEYFRKVLYILPSFIREGNTPAPPMGRPPLFECEWDIVCHKLIWCRQRRCSLCGILRTECFSENITCLFAPNVPLTITRENRSLFIKDS</sequence>
<organism evidence="1 2">
    <name type="scientific">Xenoophorus captivus</name>
    <dbReference type="NCBI Taxonomy" id="1517983"/>
    <lineage>
        <taxon>Eukaryota</taxon>
        <taxon>Metazoa</taxon>
        <taxon>Chordata</taxon>
        <taxon>Craniata</taxon>
        <taxon>Vertebrata</taxon>
        <taxon>Euteleostomi</taxon>
        <taxon>Actinopterygii</taxon>
        <taxon>Neopterygii</taxon>
        <taxon>Teleostei</taxon>
        <taxon>Neoteleostei</taxon>
        <taxon>Acanthomorphata</taxon>
        <taxon>Ovalentaria</taxon>
        <taxon>Atherinomorphae</taxon>
        <taxon>Cyprinodontiformes</taxon>
        <taxon>Goodeidae</taxon>
        <taxon>Xenoophorus</taxon>
    </lineage>
</organism>
<evidence type="ECO:0000313" key="2">
    <source>
        <dbReference type="Proteomes" id="UP001434883"/>
    </source>
</evidence>
<reference evidence="1 2" key="1">
    <citation type="submission" date="2021-06" db="EMBL/GenBank/DDBJ databases">
        <authorList>
            <person name="Palmer J.M."/>
        </authorList>
    </citation>
    <scope>NUCLEOTIDE SEQUENCE [LARGE SCALE GENOMIC DNA]</scope>
    <source>
        <strain evidence="1 2">XC_2019</strain>
        <tissue evidence="1">Muscle</tissue>
    </source>
</reference>
<protein>
    <submittedName>
        <fullName evidence="1">Uncharacterized protein</fullName>
    </submittedName>
</protein>
<comment type="caution">
    <text evidence="1">The sequence shown here is derived from an EMBL/GenBank/DDBJ whole genome shotgun (WGS) entry which is preliminary data.</text>
</comment>
<dbReference type="Proteomes" id="UP001434883">
    <property type="component" value="Unassembled WGS sequence"/>
</dbReference>
<gene>
    <name evidence="1" type="ORF">XENOCAPTIV_012663</name>
</gene>
<evidence type="ECO:0000313" key="1">
    <source>
        <dbReference type="EMBL" id="MEQ2210381.1"/>
    </source>
</evidence>
<accession>A0ABV0RRT2</accession>
<name>A0ABV0RRT2_9TELE</name>
<dbReference type="EMBL" id="JAHRIN010053071">
    <property type="protein sequence ID" value="MEQ2210381.1"/>
    <property type="molecule type" value="Genomic_DNA"/>
</dbReference>
<proteinExistence type="predicted"/>